<dbReference type="GO" id="GO:0006355">
    <property type="term" value="P:regulation of DNA-templated transcription"/>
    <property type="evidence" value="ECO:0007669"/>
    <property type="project" value="InterPro"/>
</dbReference>
<dbReference type="PANTHER" id="PTHR33334">
    <property type="entry name" value="PROTEIN LNK1"/>
    <property type="match status" value="1"/>
</dbReference>
<gene>
    <name evidence="2" type="ORF">F2P56_029036</name>
</gene>
<dbReference type="Gramene" id="Jr13_04350_p1">
    <property type="protein sequence ID" value="cds.Jr13_04350_p1"/>
    <property type="gene ID" value="Jr13_04350"/>
</dbReference>
<protein>
    <recommendedName>
        <fullName evidence="4">Protein LNK1-like</fullName>
    </recommendedName>
</protein>
<proteinExistence type="predicted"/>
<sequence length="678" mass="75554">MSDLYMCELEDNMWDDFGESDDHIVPHHGNECEDQIAVQDDSCKKPQGVGIGVTSNAANKKTKYGTRGKEERSSPILTKKDTMLEKDSWSQTPDDMFPSSCDGDSLNGVTITESDDTRMPNHCLKSGKIDSGGSEFCVDDSILGEKCAAVENNLYRYPLSNISQTDNDLSFLDNEHEGEESNDLLSSWWPNIENFEDVDRMFRSCDSSFGLGSLSNEDDLCWFSSSHAAEVFEDALKSDKFIGHEASVFRSISECDETSSPKRACLPINYPNKKNVSIRGEMNSYTSHIDDPASLGQLSFVNGSDTKTEHRDDLMPKEQMNMHRKKSKNQSQMERKRKDRYLENGGSFHYYGKHADLGHHYGDSLCEVFSPPGNHQYKQDVGPDTLCYIRTQIPCMHLECSHPSDKVSVFPAPLGNKSENSGHAYSPKESSYASNPVQSMESSHCPSFEVPAKTVNEKRDQLCQDLQTPTTRKFKNVDTSAPMEFCHPVSAHKQVQHSENEVEVHSEIKGVSVGIPTDLDSSNVQESSCMSSVVDEISLEATNFRQLQQVMEKLDIRTKLCIRDSLYRLARSAEQRHNCANLISGNGDGRDASRAVMFQETNKCTGFVDMETGTNPIDRSIAHLLFHRPSDASAMPTNNAVSLRSQGSQIHGSDNSPPVMAETQVFQEDSVASAHKKC</sequence>
<feature type="compositionally biased region" description="Polar residues" evidence="1">
    <location>
        <begin position="417"/>
        <end position="445"/>
    </location>
</feature>
<dbReference type="GO" id="GO:0007623">
    <property type="term" value="P:circadian rhythm"/>
    <property type="evidence" value="ECO:0007669"/>
    <property type="project" value="InterPro"/>
</dbReference>
<reference evidence="2" key="1">
    <citation type="submission" date="2015-10" db="EMBL/GenBank/DDBJ databases">
        <authorList>
            <person name="Martinez-Garcia P.J."/>
            <person name="Crepeau M.W."/>
            <person name="Puiu D."/>
            <person name="Gonzalez-Ibeas D."/>
            <person name="Whalen J."/>
            <person name="Stevens K."/>
            <person name="Paul R."/>
            <person name="Butterfield T."/>
            <person name="Britton M."/>
            <person name="Reagan R."/>
            <person name="Chakraborty S."/>
            <person name="Walawage S.L."/>
            <person name="Vasquez-Gross H.A."/>
            <person name="Cardeno C."/>
            <person name="Famula R."/>
            <person name="Pratt K."/>
            <person name="Kuruganti S."/>
            <person name="Aradhya M.K."/>
            <person name="Leslie C.A."/>
            <person name="Dandekar A.M."/>
            <person name="Salzberg S.L."/>
            <person name="Wegrzyn J.L."/>
            <person name="Langley C.H."/>
            <person name="Neale D.B."/>
        </authorList>
    </citation>
    <scope>NUCLEOTIDE SEQUENCE</scope>
    <source>
        <tissue evidence="2">Leaves</tissue>
    </source>
</reference>
<dbReference type="Proteomes" id="UP000619265">
    <property type="component" value="Unassembled WGS sequence"/>
</dbReference>
<feature type="region of interest" description="Disordered" evidence="1">
    <location>
        <begin position="47"/>
        <end position="73"/>
    </location>
</feature>
<evidence type="ECO:0000313" key="2">
    <source>
        <dbReference type="EMBL" id="KAF5448509.1"/>
    </source>
</evidence>
<evidence type="ECO:0000256" key="1">
    <source>
        <dbReference type="SAM" id="MobiDB-lite"/>
    </source>
</evidence>
<evidence type="ECO:0008006" key="4">
    <source>
        <dbReference type="Google" id="ProtNLM"/>
    </source>
</evidence>
<dbReference type="AlphaFoldDB" id="A0A833WWC6"/>
<accession>A0A833WWC6</accession>
<feature type="region of interest" description="Disordered" evidence="1">
    <location>
        <begin position="301"/>
        <end position="337"/>
    </location>
</feature>
<dbReference type="InterPro" id="IPR039928">
    <property type="entry name" value="LNK"/>
</dbReference>
<comment type="caution">
    <text evidence="2">The sequence shown here is derived from an EMBL/GenBank/DDBJ whole genome shotgun (WGS) entry which is preliminary data.</text>
</comment>
<organism evidence="2 3">
    <name type="scientific">Juglans regia</name>
    <name type="common">English walnut</name>
    <dbReference type="NCBI Taxonomy" id="51240"/>
    <lineage>
        <taxon>Eukaryota</taxon>
        <taxon>Viridiplantae</taxon>
        <taxon>Streptophyta</taxon>
        <taxon>Embryophyta</taxon>
        <taxon>Tracheophyta</taxon>
        <taxon>Spermatophyta</taxon>
        <taxon>Magnoliopsida</taxon>
        <taxon>eudicotyledons</taxon>
        <taxon>Gunneridae</taxon>
        <taxon>Pentapetalae</taxon>
        <taxon>rosids</taxon>
        <taxon>fabids</taxon>
        <taxon>Fagales</taxon>
        <taxon>Juglandaceae</taxon>
        <taxon>Juglans</taxon>
    </lineage>
</organism>
<dbReference type="EMBL" id="LIHL02000013">
    <property type="protein sequence ID" value="KAF5448509.1"/>
    <property type="molecule type" value="Genomic_DNA"/>
</dbReference>
<evidence type="ECO:0000313" key="3">
    <source>
        <dbReference type="Proteomes" id="UP000619265"/>
    </source>
</evidence>
<reference evidence="2" key="2">
    <citation type="submission" date="2020-03" db="EMBL/GenBank/DDBJ databases">
        <title>Walnut 2.0.</title>
        <authorList>
            <person name="Marrano A."/>
            <person name="Britton M."/>
            <person name="Zimin A.V."/>
            <person name="Zaini P.A."/>
            <person name="Workman R."/>
            <person name="Puiu D."/>
            <person name="Bianco L."/>
            <person name="Allen B.J."/>
            <person name="Troggio M."/>
            <person name="Leslie C.A."/>
            <person name="Timp W."/>
            <person name="Dendekar A."/>
            <person name="Salzberg S.L."/>
            <person name="Neale D.B."/>
        </authorList>
    </citation>
    <scope>NUCLEOTIDE SEQUENCE</scope>
    <source>
        <tissue evidence="2">Leaves</tissue>
    </source>
</reference>
<name>A0A833WWC6_JUGRE</name>
<dbReference type="PANTHER" id="PTHR33334:SF8">
    <property type="entry name" value="PROTEIN LNK1"/>
    <property type="match status" value="1"/>
</dbReference>
<feature type="compositionally biased region" description="Basic and acidic residues" evidence="1">
    <location>
        <begin position="306"/>
        <end position="316"/>
    </location>
</feature>
<feature type="region of interest" description="Disordered" evidence="1">
    <location>
        <begin position="412"/>
        <end position="446"/>
    </location>
</feature>